<feature type="region of interest" description="Disordered" evidence="1">
    <location>
        <begin position="1"/>
        <end position="23"/>
    </location>
</feature>
<evidence type="ECO:0000313" key="3">
    <source>
        <dbReference type="Proteomes" id="UP001215598"/>
    </source>
</evidence>
<dbReference type="EMBL" id="JARKIB010000121">
    <property type="protein sequence ID" value="KAJ7736428.1"/>
    <property type="molecule type" value="Genomic_DNA"/>
</dbReference>
<dbReference type="AlphaFoldDB" id="A0AAD7I864"/>
<evidence type="ECO:0000313" key="2">
    <source>
        <dbReference type="EMBL" id="KAJ7736428.1"/>
    </source>
</evidence>
<sequence>MNKPGRRSNTPATENRSRRAAPDSAKIFLDRGRKELFALSTSSNAWGEWTSEEVRGHLVAKGFVKEGVSTLSFNLLGMVVLRIAASLPANNAVAADALRAVAVALELKRVESVVEEVAENVKTLLGLAAKERATEGEEGELTDTLRAAAVHLTRTVEEQANDIASLTTRLDDELNGLSSRAAHAAAAPGPAATVASGPNAAGKQSYAAAASQAHPPARAAALANAAARERQILVEREPGMEKWAEGLTEKDLVEKARMAVVLMCRTGELTPPGDARFVGATLQRSGSLLLHMNSPEAANWIKGNIQFETG</sequence>
<organism evidence="2 3">
    <name type="scientific">Mycena metata</name>
    <dbReference type="NCBI Taxonomy" id="1033252"/>
    <lineage>
        <taxon>Eukaryota</taxon>
        <taxon>Fungi</taxon>
        <taxon>Dikarya</taxon>
        <taxon>Basidiomycota</taxon>
        <taxon>Agaricomycotina</taxon>
        <taxon>Agaricomycetes</taxon>
        <taxon>Agaricomycetidae</taxon>
        <taxon>Agaricales</taxon>
        <taxon>Marasmiineae</taxon>
        <taxon>Mycenaceae</taxon>
        <taxon>Mycena</taxon>
    </lineage>
</organism>
<evidence type="ECO:0000256" key="1">
    <source>
        <dbReference type="SAM" id="MobiDB-lite"/>
    </source>
</evidence>
<protein>
    <submittedName>
        <fullName evidence="2">Uncharacterized protein</fullName>
    </submittedName>
</protein>
<proteinExistence type="predicted"/>
<comment type="caution">
    <text evidence="2">The sequence shown here is derived from an EMBL/GenBank/DDBJ whole genome shotgun (WGS) entry which is preliminary data.</text>
</comment>
<gene>
    <name evidence="2" type="ORF">B0H16DRAFT_1730770</name>
</gene>
<name>A0AAD7I864_9AGAR</name>
<dbReference type="Proteomes" id="UP001215598">
    <property type="component" value="Unassembled WGS sequence"/>
</dbReference>
<keyword evidence="3" id="KW-1185">Reference proteome</keyword>
<accession>A0AAD7I864</accession>
<reference evidence="2" key="1">
    <citation type="submission" date="2023-03" db="EMBL/GenBank/DDBJ databases">
        <title>Massive genome expansion in bonnet fungi (Mycena s.s.) driven by repeated elements and novel gene families across ecological guilds.</title>
        <authorList>
            <consortium name="Lawrence Berkeley National Laboratory"/>
            <person name="Harder C.B."/>
            <person name="Miyauchi S."/>
            <person name="Viragh M."/>
            <person name="Kuo A."/>
            <person name="Thoen E."/>
            <person name="Andreopoulos B."/>
            <person name="Lu D."/>
            <person name="Skrede I."/>
            <person name="Drula E."/>
            <person name="Henrissat B."/>
            <person name="Morin E."/>
            <person name="Kohler A."/>
            <person name="Barry K."/>
            <person name="LaButti K."/>
            <person name="Morin E."/>
            <person name="Salamov A."/>
            <person name="Lipzen A."/>
            <person name="Mereny Z."/>
            <person name="Hegedus B."/>
            <person name="Baldrian P."/>
            <person name="Stursova M."/>
            <person name="Weitz H."/>
            <person name="Taylor A."/>
            <person name="Grigoriev I.V."/>
            <person name="Nagy L.G."/>
            <person name="Martin F."/>
            <person name="Kauserud H."/>
        </authorList>
    </citation>
    <scope>NUCLEOTIDE SEQUENCE</scope>
    <source>
        <strain evidence="2">CBHHK182m</strain>
    </source>
</reference>